<evidence type="ECO:0000256" key="2">
    <source>
        <dbReference type="SAM" id="Phobius"/>
    </source>
</evidence>
<evidence type="ECO:0000313" key="3">
    <source>
        <dbReference type="EMBL" id="AKD55034.1"/>
    </source>
</evidence>
<gene>
    <name evidence="3" type="ORF">SD10_09080</name>
</gene>
<evidence type="ECO:0000256" key="1">
    <source>
        <dbReference type="SAM" id="MobiDB-lite"/>
    </source>
</evidence>
<evidence type="ECO:0000313" key="4">
    <source>
        <dbReference type="Proteomes" id="UP000033054"/>
    </source>
</evidence>
<keyword evidence="4" id="KW-1185">Reference proteome</keyword>
<keyword evidence="2" id="KW-1133">Transmembrane helix</keyword>
<dbReference type="KEGG" id="srd:SD10_09080"/>
<name>A0A0E3ZVB8_9BACT</name>
<dbReference type="PATRIC" id="fig|1379870.5.peg.1978"/>
<accession>A0A0E3ZVB8</accession>
<evidence type="ECO:0008006" key="5">
    <source>
        <dbReference type="Google" id="ProtNLM"/>
    </source>
</evidence>
<dbReference type="Proteomes" id="UP000033054">
    <property type="component" value="Chromosome"/>
</dbReference>
<feature type="transmembrane region" description="Helical" evidence="2">
    <location>
        <begin position="113"/>
        <end position="131"/>
    </location>
</feature>
<protein>
    <recommendedName>
        <fullName evidence="5">DUF2335 domain-containing protein</fullName>
    </recommendedName>
</protein>
<organism evidence="3 4">
    <name type="scientific">Spirosoma radiotolerans</name>
    <dbReference type="NCBI Taxonomy" id="1379870"/>
    <lineage>
        <taxon>Bacteria</taxon>
        <taxon>Pseudomonadati</taxon>
        <taxon>Bacteroidota</taxon>
        <taxon>Cytophagia</taxon>
        <taxon>Cytophagales</taxon>
        <taxon>Cytophagaceae</taxon>
        <taxon>Spirosoma</taxon>
    </lineage>
</organism>
<feature type="compositionally biased region" description="Low complexity" evidence="1">
    <location>
        <begin position="7"/>
        <end position="23"/>
    </location>
</feature>
<keyword evidence="2" id="KW-0472">Membrane</keyword>
<feature type="transmembrane region" description="Helical" evidence="2">
    <location>
        <begin position="81"/>
        <end position="101"/>
    </location>
</feature>
<dbReference type="EMBL" id="CP010429">
    <property type="protein sequence ID" value="AKD55034.1"/>
    <property type="molecule type" value="Genomic_DNA"/>
</dbReference>
<dbReference type="AlphaFoldDB" id="A0A0E3ZVB8"/>
<reference evidence="3 4" key="1">
    <citation type="journal article" date="2014" name="Curr. Microbiol.">
        <title>Spirosoma radiotolerans sp. nov., a gamma-radiation-resistant bacterium isolated from gamma ray-irradiated soil.</title>
        <authorList>
            <person name="Lee J.J."/>
            <person name="Srinivasan S."/>
            <person name="Lim S."/>
            <person name="Joe M."/>
            <person name="Im S."/>
            <person name="Bae S.I."/>
            <person name="Park K.R."/>
            <person name="Han J.H."/>
            <person name="Park S.H."/>
            <person name="Joo B.M."/>
            <person name="Park S.J."/>
            <person name="Kim M.K."/>
        </authorList>
    </citation>
    <scope>NUCLEOTIDE SEQUENCE [LARGE SCALE GENOMIC DNA]</scope>
    <source>
        <strain evidence="3 4">DG5A</strain>
    </source>
</reference>
<sequence>MGNNYNQPNRPQPQAAQPPQQVDPAMVQQWLETRKLEVQNEASQTRIREKEIEANSSYAHASLKHQAEYLKTKPAQDRKDLLLISGIAAFFVILLMGFVLYCLHIGEKDLVTSVLKGIGWVGTSVLSYYLGRNNNKKSTQSRSDSNEAEIVDE</sequence>
<proteinExistence type="predicted"/>
<dbReference type="HOGENOM" id="CLU_1712152_0_0_10"/>
<keyword evidence="2" id="KW-0812">Transmembrane</keyword>
<dbReference type="RefSeq" id="WP_046573514.1">
    <property type="nucleotide sequence ID" value="NZ_CP010429.1"/>
</dbReference>
<feature type="region of interest" description="Disordered" evidence="1">
    <location>
        <begin position="1"/>
        <end position="23"/>
    </location>
</feature>
<dbReference type="OrthoDB" id="9938097at2"/>